<keyword evidence="2" id="KW-1185">Reference proteome</keyword>
<dbReference type="EMBL" id="AOIJ01000056">
    <property type="protein sequence ID" value="ELY78500.1"/>
    <property type="molecule type" value="Genomic_DNA"/>
</dbReference>
<reference evidence="1 2" key="1">
    <citation type="journal article" date="2014" name="PLoS Genet.">
        <title>Phylogenetically driven sequencing of extremely halophilic archaea reveals strategies for static and dynamic osmo-response.</title>
        <authorList>
            <person name="Becker E.A."/>
            <person name="Seitzer P.M."/>
            <person name="Tritt A."/>
            <person name="Larsen D."/>
            <person name="Krusor M."/>
            <person name="Yao A.I."/>
            <person name="Wu D."/>
            <person name="Madern D."/>
            <person name="Eisen J.A."/>
            <person name="Darling A.E."/>
            <person name="Facciotti M.T."/>
        </authorList>
    </citation>
    <scope>NUCLEOTIDE SEQUENCE [LARGE SCALE GENOMIC DNA]</scope>
    <source>
        <strain evidence="1 2">JCM 14663</strain>
    </source>
</reference>
<name>L9YWD5_9EURY</name>
<dbReference type="Gene3D" id="3.40.720.10">
    <property type="entry name" value="Alkaline Phosphatase, subunit A"/>
    <property type="match status" value="1"/>
</dbReference>
<dbReference type="AlphaFoldDB" id="L9YWD5"/>
<dbReference type="SUPFAM" id="SSF53649">
    <property type="entry name" value="Alkaline phosphatase-like"/>
    <property type="match status" value="1"/>
</dbReference>
<sequence>MRTLLHWPMSDTLCVLGLDAADYRLANRWGCENMLLENHGELESLTHSLDVPATLEVWPTIATGLSPTEHGVELDGVGWDNATGLRAVVRAVQLLPEPLHEHLADLKAQLLDGGYPRTDESTVFDDGTVRNWPGVTPCYVWEREGEWFERATDGDLSADEFVRRYFGTTGSCFGWLAGQSLSSVPIVGIHAHVLDHTGHMYARRPTALRRIYERVDSLLGWLRSRVDRLVVLSDHGMQTTATNDPDPGVHSDHALIATTESGPLPTDVLSVRDWLEDRIDAGRPERTNATVDAPREHLEDLGYL</sequence>
<dbReference type="InterPro" id="IPR002591">
    <property type="entry name" value="Phosphodiest/P_Trfase"/>
</dbReference>
<gene>
    <name evidence="1" type="ORF">C486_13197</name>
</gene>
<dbReference type="PATRIC" id="fig|1230459.4.peg.2637"/>
<organism evidence="1 2">
    <name type="scientific">Natrinema gari JCM 14663</name>
    <dbReference type="NCBI Taxonomy" id="1230459"/>
    <lineage>
        <taxon>Archaea</taxon>
        <taxon>Methanobacteriati</taxon>
        <taxon>Methanobacteriota</taxon>
        <taxon>Stenosarchaea group</taxon>
        <taxon>Halobacteria</taxon>
        <taxon>Halobacteriales</taxon>
        <taxon>Natrialbaceae</taxon>
        <taxon>Natrinema</taxon>
    </lineage>
</organism>
<comment type="caution">
    <text evidence="1">The sequence shown here is derived from an EMBL/GenBank/DDBJ whole genome shotgun (WGS) entry which is preliminary data.</text>
</comment>
<evidence type="ECO:0008006" key="3">
    <source>
        <dbReference type="Google" id="ProtNLM"/>
    </source>
</evidence>
<accession>L9YWD5</accession>
<evidence type="ECO:0000313" key="2">
    <source>
        <dbReference type="Proteomes" id="UP000011592"/>
    </source>
</evidence>
<protein>
    <recommendedName>
        <fullName evidence="3">Type I phosphodiesterase/nucleotide pyrophosphatase</fullName>
    </recommendedName>
</protein>
<proteinExistence type="predicted"/>
<dbReference type="InterPro" id="IPR017850">
    <property type="entry name" value="Alkaline_phosphatase_core_sf"/>
</dbReference>
<evidence type="ECO:0000313" key="1">
    <source>
        <dbReference type="EMBL" id="ELY78500.1"/>
    </source>
</evidence>
<dbReference type="Pfam" id="PF01663">
    <property type="entry name" value="Phosphodiest"/>
    <property type="match status" value="1"/>
</dbReference>
<dbReference type="Proteomes" id="UP000011592">
    <property type="component" value="Unassembled WGS sequence"/>
</dbReference>